<dbReference type="InterPro" id="IPR000571">
    <property type="entry name" value="Znf_CCCH"/>
</dbReference>
<feature type="compositionally biased region" description="Basic and acidic residues" evidence="10">
    <location>
        <begin position="491"/>
        <end position="505"/>
    </location>
</feature>
<evidence type="ECO:0000256" key="9">
    <source>
        <dbReference type="PROSITE-ProRule" id="PRU00723"/>
    </source>
</evidence>
<feature type="compositionally biased region" description="Polar residues" evidence="10">
    <location>
        <begin position="248"/>
        <end position="265"/>
    </location>
</feature>
<reference evidence="14 15" key="1">
    <citation type="journal article" date="2018" name="MBio">
        <title>Comparative Genomics Reveals the Core Gene Toolbox for the Fungus-Insect Symbiosis.</title>
        <authorList>
            <person name="Wang Y."/>
            <person name="Stata M."/>
            <person name="Wang W."/>
            <person name="Stajich J.E."/>
            <person name="White M.M."/>
            <person name="Moncalvo J.M."/>
        </authorList>
    </citation>
    <scope>NUCLEOTIDE SEQUENCE [LARGE SCALE GENOMIC DNA]</scope>
    <source>
        <strain evidence="14 15">AUS-77-4</strain>
    </source>
</reference>
<dbReference type="PROSITE" id="PS50102">
    <property type="entry name" value="RRM"/>
    <property type="match status" value="1"/>
</dbReference>
<dbReference type="InterPro" id="IPR035979">
    <property type="entry name" value="RBD_domain_sf"/>
</dbReference>
<dbReference type="InterPro" id="IPR001841">
    <property type="entry name" value="Znf_RING"/>
</dbReference>
<dbReference type="Pfam" id="PF00076">
    <property type="entry name" value="RRM_1"/>
    <property type="match status" value="1"/>
</dbReference>
<evidence type="ECO:0000256" key="10">
    <source>
        <dbReference type="SAM" id="MobiDB-lite"/>
    </source>
</evidence>
<feature type="compositionally biased region" description="Low complexity" evidence="10">
    <location>
        <begin position="324"/>
        <end position="342"/>
    </location>
</feature>
<dbReference type="InterPro" id="IPR012677">
    <property type="entry name" value="Nucleotide-bd_a/b_plait_sf"/>
</dbReference>
<feature type="compositionally biased region" description="Low complexity" evidence="10">
    <location>
        <begin position="280"/>
        <end position="296"/>
    </location>
</feature>
<keyword evidence="7" id="KW-0539">Nucleus</keyword>
<evidence type="ECO:0000256" key="5">
    <source>
        <dbReference type="ARBA" id="ARBA00022884"/>
    </source>
</evidence>
<evidence type="ECO:0008006" key="16">
    <source>
        <dbReference type="Google" id="ProtNLM"/>
    </source>
</evidence>
<comment type="subcellular location">
    <subcellularLocation>
        <location evidence="1">Nucleus</location>
    </subcellularLocation>
</comment>
<feature type="compositionally biased region" description="Low complexity" evidence="10">
    <location>
        <begin position="455"/>
        <end position="465"/>
    </location>
</feature>
<dbReference type="GO" id="GO:0016567">
    <property type="term" value="P:protein ubiquitination"/>
    <property type="evidence" value="ECO:0007669"/>
    <property type="project" value="TreeGrafter"/>
</dbReference>
<dbReference type="InterPro" id="IPR039780">
    <property type="entry name" value="Mot2"/>
</dbReference>
<dbReference type="GO" id="GO:0030014">
    <property type="term" value="C:CCR4-NOT complex"/>
    <property type="evidence" value="ECO:0007669"/>
    <property type="project" value="InterPro"/>
</dbReference>
<keyword evidence="3 9" id="KW-0863">Zinc-finger</keyword>
<evidence type="ECO:0000256" key="2">
    <source>
        <dbReference type="ARBA" id="ARBA00022723"/>
    </source>
</evidence>
<dbReference type="SMART" id="SM00361">
    <property type="entry name" value="RRM_1"/>
    <property type="match status" value="1"/>
</dbReference>
<feature type="compositionally biased region" description="Basic and acidic residues" evidence="10">
    <location>
        <begin position="466"/>
        <end position="484"/>
    </location>
</feature>
<feature type="compositionally biased region" description="Basic and acidic residues" evidence="10">
    <location>
        <begin position="521"/>
        <end position="534"/>
    </location>
</feature>
<sequence length="1641" mass="180886">MSDSGDDYSYCPLCMEEMDLDDRSFFPCPCDYQICRFCYHRIIETFNGKCPACRRPYEEKNIRWHAISAEEIAKLKAEKKAKDREKKELETGNKKHLANVRVIQRNLAYVVGLPPHLATEEILKGPDYFGQFGKINKIVINKKQITSRTGEPIISVGAYVTFASKEDTAVAIQTVDGSTLENRLLRATYGTTKYCSYYLRGIVCQNPNCMYLHEPGEEADYGNRDENSKSGFRPLDSAASAKPYLPRSHTTNPHSLIAQPTSTKLQIVPSIANIVPNRDPSSVSVPSRPSSTAPASKTFASIISENAPKTPTTPRTVSVNSEKPSTSLSTSAAGSALPATASWGSRVTSKTDIAEQKKLSDSVFENDGPHFNPIDSSKTIPTPDTTTSLNILHDTDSNTRTRRVTTDSIQKPHNISRQMSKQPWNNSLHPMLQQLSRERKEQLKRSNTKAELNGKSSDSDSASDSSSDKSTEDYPNVERFEKKSKSQRGVFENDTKSSDPKDDHISLPADNKPIENQLENEIPHKIKSKLDTEKNDVTIESEARTNNSSTSAFSKSHLGYHATDTANILENDSSTAPLASENINVLSIGSGVKTNNSESGIQTNNQRAEQDLKIDDKDNHINLSPRNSVDTLKNQLSNQHPLKDTSLNKITTQASENVHSNDNPKQIPVLKDNFIKSLFGNTQNPSGWLGGEQVLSLNNTEVSKNPLKQPQNTSFLFGDNILNNPGSMGLYARESNILTPSRLDSTMWSNQLSRDSISQILDPDPNPLNYYAPTVNNQSNNRSLDEGPLPSSYLTSPKMSQNQRLYGNINSFGGNSLLANNNGGNFGSLGDNLRPWAANNNENNLLHYQNAFDPQYPGDSSLLGVGLNKSLRERSRFGFAQSVLDGESDQNQFSNNYKSLLSNSTLFSSTENNLRNISSNQSTHISPLFELEKGGGSIPVHKSDFRSVGPSENSAFHVHETPGKYSIFSNQQHGVYSPGNGTPVLGLGDKLSNDKNKLNISANIKSPGQGYINTPLGGYQPYPMASSSVSNIPENLNVKPDMISLGLNRMARNNQNDNTYPEDLWGSNEAKKGDAHITPIPSQQDIYGSYISPSTENSINLESASHQYHNLSRNQFQPDGMHFQNKLHLNGQTIGAPLLSSLSSKKVGNDQLEKNLNQQFSLGGNNSSSVPFQDPAILQAQLSKGALGQSTGTPSHQHLASLLARLNVGTPETSTPSNISSSQATFTEPGSLDQNTQATRYISDPAIMNLGRLQVSSQAKLQNQNALLQQHQNLSQNNSFGDIYSKNIKSKPFDSFFEFDAAAIAGTVQPDQLASNLNTACSVPNTDITNFDAKNIGELEQPSSILYNTISPTVSQLQSSQLLGNSFIPPIQSKTIPQVREMKNVENLDGQPISSDFYPRDRLLSEKAKNLPDNRDVELPHKNLNQVQRSAESIQTDLSHSDHLQHSIRNTKNKPDIGVNNNSTLQSGDDYLNLKVNSLIPERFSRGPELGVRYNRDPGINGINNNTTDVRIKADSNFTGKSLSPNNTEKDKIHPLISGNIFSVNQGALSERDMSLYPNLTQQILSPEFSSVLMPTISMYLLRTAEHATSIREFGERVSNGYEEAKAFENKMNDFIEAYFPQEQENFKYSNKSDLTESSFS</sequence>
<evidence type="ECO:0000259" key="13">
    <source>
        <dbReference type="PROSITE" id="PS50103"/>
    </source>
</evidence>
<feature type="compositionally biased region" description="Polar residues" evidence="10">
    <location>
        <begin position="298"/>
        <end position="323"/>
    </location>
</feature>
<evidence type="ECO:0000259" key="12">
    <source>
        <dbReference type="PROSITE" id="PS50102"/>
    </source>
</evidence>
<evidence type="ECO:0000313" key="14">
    <source>
        <dbReference type="EMBL" id="PVU86066.1"/>
    </source>
</evidence>
<evidence type="ECO:0000256" key="6">
    <source>
        <dbReference type="ARBA" id="ARBA00023054"/>
    </source>
</evidence>
<feature type="domain" description="C3H1-type" evidence="13">
    <location>
        <begin position="189"/>
        <end position="216"/>
    </location>
</feature>
<dbReference type="EMBL" id="MBFT01000974">
    <property type="protein sequence ID" value="PVU86066.1"/>
    <property type="molecule type" value="Genomic_DNA"/>
</dbReference>
<dbReference type="Gene3D" id="3.30.70.330">
    <property type="match status" value="1"/>
</dbReference>
<keyword evidence="4 9" id="KW-0862">Zinc</keyword>
<dbReference type="CDD" id="cd12438">
    <property type="entry name" value="RRM_CNOT4"/>
    <property type="match status" value="1"/>
</dbReference>
<evidence type="ECO:0000313" key="15">
    <source>
        <dbReference type="Proteomes" id="UP000245699"/>
    </source>
</evidence>
<dbReference type="InterPro" id="IPR013083">
    <property type="entry name" value="Znf_RING/FYVE/PHD"/>
</dbReference>
<dbReference type="SUPFAM" id="SSF57850">
    <property type="entry name" value="RING/U-box"/>
    <property type="match status" value="1"/>
</dbReference>
<evidence type="ECO:0000259" key="11">
    <source>
        <dbReference type="PROSITE" id="PS50089"/>
    </source>
</evidence>
<evidence type="ECO:0000256" key="4">
    <source>
        <dbReference type="ARBA" id="ARBA00022833"/>
    </source>
</evidence>
<accession>A0A2T9Y128</accession>
<dbReference type="CDD" id="cd16618">
    <property type="entry name" value="mRING-HC-C4C4_CNOT4"/>
    <property type="match status" value="1"/>
</dbReference>
<dbReference type="OrthoDB" id="1923159at2759"/>
<feature type="domain" description="RRM" evidence="12">
    <location>
        <begin position="106"/>
        <end position="192"/>
    </location>
</feature>
<protein>
    <recommendedName>
        <fullName evidence="16">RING-type domain-containing protein</fullName>
    </recommendedName>
</protein>
<dbReference type="InterPro" id="IPR039515">
    <property type="entry name" value="NOT4_mRING-HC-C4C4"/>
</dbReference>
<dbReference type="InterPro" id="IPR003954">
    <property type="entry name" value="RRM_euk-type"/>
</dbReference>
<dbReference type="Proteomes" id="UP000245699">
    <property type="component" value="Unassembled WGS sequence"/>
</dbReference>
<dbReference type="FunFam" id="3.30.40.10:FF:000006">
    <property type="entry name" value="CCR4-NOT transcription complex subunit 4"/>
    <property type="match status" value="1"/>
</dbReference>
<dbReference type="SUPFAM" id="SSF54928">
    <property type="entry name" value="RNA-binding domain, RBD"/>
    <property type="match status" value="1"/>
</dbReference>
<dbReference type="GO" id="GO:0005634">
    <property type="term" value="C:nucleus"/>
    <property type="evidence" value="ECO:0007669"/>
    <property type="project" value="UniProtKB-SubCell"/>
</dbReference>
<evidence type="ECO:0000256" key="7">
    <source>
        <dbReference type="ARBA" id="ARBA00023242"/>
    </source>
</evidence>
<comment type="caution">
    <text evidence="14">The sequence shown here is derived from an EMBL/GenBank/DDBJ whole genome shotgun (WGS) entry which is preliminary data.</text>
</comment>
<feature type="region of interest" description="Disordered" evidence="10">
    <location>
        <begin position="773"/>
        <end position="792"/>
    </location>
</feature>
<keyword evidence="6" id="KW-0175">Coiled coil</keyword>
<organism evidence="14 15">
    <name type="scientific">Furculomyces boomerangus</name>
    <dbReference type="NCBI Taxonomy" id="61424"/>
    <lineage>
        <taxon>Eukaryota</taxon>
        <taxon>Fungi</taxon>
        <taxon>Fungi incertae sedis</taxon>
        <taxon>Zoopagomycota</taxon>
        <taxon>Kickxellomycotina</taxon>
        <taxon>Harpellomycetes</taxon>
        <taxon>Harpellales</taxon>
        <taxon>Harpellaceae</taxon>
        <taxon>Furculomyces</taxon>
    </lineage>
</organism>
<dbReference type="PROSITE" id="PS50089">
    <property type="entry name" value="ZF_RING_2"/>
    <property type="match status" value="1"/>
</dbReference>
<dbReference type="GO" id="GO:0008270">
    <property type="term" value="F:zinc ion binding"/>
    <property type="evidence" value="ECO:0007669"/>
    <property type="project" value="UniProtKB-KW"/>
</dbReference>
<dbReference type="PROSITE" id="PS50103">
    <property type="entry name" value="ZF_C3H1"/>
    <property type="match status" value="1"/>
</dbReference>
<evidence type="ECO:0000256" key="8">
    <source>
        <dbReference type="PROSITE-ProRule" id="PRU00176"/>
    </source>
</evidence>
<dbReference type="STRING" id="61424.A0A2T9Y128"/>
<evidence type="ECO:0000256" key="1">
    <source>
        <dbReference type="ARBA" id="ARBA00004123"/>
    </source>
</evidence>
<dbReference type="InterPro" id="IPR000504">
    <property type="entry name" value="RRM_dom"/>
</dbReference>
<feature type="zinc finger region" description="C3H1-type" evidence="9">
    <location>
        <begin position="189"/>
        <end position="216"/>
    </location>
</feature>
<proteinExistence type="predicted"/>
<name>A0A2T9Y128_9FUNG</name>
<feature type="compositionally biased region" description="Polar residues" evidence="10">
    <location>
        <begin position="374"/>
        <end position="390"/>
    </location>
</feature>
<feature type="compositionally biased region" description="Polar residues" evidence="10">
    <location>
        <begin position="406"/>
        <end position="428"/>
    </location>
</feature>
<keyword evidence="5 8" id="KW-0694">RNA-binding</keyword>
<feature type="region of interest" description="Disordered" evidence="10">
    <location>
        <begin position="220"/>
        <end position="534"/>
    </location>
</feature>
<keyword evidence="15" id="KW-1185">Reference proteome</keyword>
<dbReference type="PANTHER" id="PTHR12603">
    <property type="entry name" value="CCR4-NOT TRANSCRIPTION COMPLEX RELATED"/>
    <property type="match status" value="1"/>
</dbReference>
<dbReference type="Pfam" id="PF14570">
    <property type="entry name" value="zf-RING_4"/>
    <property type="match status" value="1"/>
</dbReference>
<feature type="region of interest" description="Disordered" evidence="10">
    <location>
        <begin position="1210"/>
        <end position="1234"/>
    </location>
</feature>
<dbReference type="PANTHER" id="PTHR12603:SF0">
    <property type="entry name" value="CCR4-NOT TRANSCRIPTION COMPLEX SUBUNIT 4"/>
    <property type="match status" value="1"/>
</dbReference>
<evidence type="ECO:0000256" key="3">
    <source>
        <dbReference type="ARBA" id="ARBA00022771"/>
    </source>
</evidence>
<dbReference type="Gene3D" id="3.30.40.10">
    <property type="entry name" value="Zinc/RING finger domain, C3HC4 (zinc finger)"/>
    <property type="match status" value="1"/>
</dbReference>
<dbReference type="GO" id="GO:0004842">
    <property type="term" value="F:ubiquitin-protein transferase activity"/>
    <property type="evidence" value="ECO:0007669"/>
    <property type="project" value="InterPro"/>
</dbReference>
<dbReference type="GO" id="GO:0003723">
    <property type="term" value="F:RNA binding"/>
    <property type="evidence" value="ECO:0007669"/>
    <property type="project" value="UniProtKB-UniRule"/>
</dbReference>
<keyword evidence="2 9" id="KW-0479">Metal-binding</keyword>
<dbReference type="InterPro" id="IPR034261">
    <property type="entry name" value="CNOT4_RRM"/>
</dbReference>
<gene>
    <name evidence="14" type="ORF">BB559_006684</name>
</gene>
<feature type="domain" description="RING-type" evidence="11">
    <location>
        <begin position="11"/>
        <end position="54"/>
    </location>
</feature>